<sequence length="90" mass="10292">MSTLWALPSLTRMNWIFAFCVQTTCPFQLHILSSVMNEPKGQSPITLPSQCAATVVTMFPPTKTFNRAQMKTRRTTTTCNKRKRKDLKIL</sequence>
<name>A0A8X8AYK3_POPTO</name>
<evidence type="ECO:0000313" key="3">
    <source>
        <dbReference type="EMBL" id="KAG6790825.1"/>
    </source>
</evidence>
<accession>A0A8X8AYK3</accession>
<evidence type="ECO:0000313" key="4">
    <source>
        <dbReference type="Proteomes" id="UP000886885"/>
    </source>
</evidence>
<keyword evidence="4" id="KW-1185">Reference proteome</keyword>
<feature type="region of interest" description="Disordered" evidence="1">
    <location>
        <begin position="69"/>
        <end position="90"/>
    </location>
</feature>
<feature type="chain" id="PRO_5036492707" description="Secreted protein" evidence="2">
    <location>
        <begin position="19"/>
        <end position="90"/>
    </location>
</feature>
<dbReference type="AlphaFoldDB" id="A0A8X8AYK3"/>
<feature type="signal peptide" evidence="2">
    <location>
        <begin position="1"/>
        <end position="18"/>
    </location>
</feature>
<evidence type="ECO:0000256" key="1">
    <source>
        <dbReference type="SAM" id="MobiDB-lite"/>
    </source>
</evidence>
<feature type="compositionally biased region" description="Basic residues" evidence="1">
    <location>
        <begin position="70"/>
        <end position="90"/>
    </location>
</feature>
<keyword evidence="2" id="KW-0732">Signal</keyword>
<proteinExistence type="predicted"/>
<protein>
    <recommendedName>
        <fullName evidence="5">Secreted protein</fullName>
    </recommendedName>
</protein>
<comment type="caution">
    <text evidence="3">The sequence shown here is derived from an EMBL/GenBank/DDBJ whole genome shotgun (WGS) entry which is preliminary data.</text>
</comment>
<dbReference type="EMBL" id="JAAWWB010000002">
    <property type="protein sequence ID" value="KAG6790825.1"/>
    <property type="molecule type" value="Genomic_DNA"/>
</dbReference>
<evidence type="ECO:0000256" key="2">
    <source>
        <dbReference type="SAM" id="SignalP"/>
    </source>
</evidence>
<gene>
    <name evidence="3" type="ORF">POTOM_006993</name>
</gene>
<organism evidence="3 4">
    <name type="scientific">Populus tomentosa</name>
    <name type="common">Chinese white poplar</name>
    <dbReference type="NCBI Taxonomy" id="118781"/>
    <lineage>
        <taxon>Eukaryota</taxon>
        <taxon>Viridiplantae</taxon>
        <taxon>Streptophyta</taxon>
        <taxon>Embryophyta</taxon>
        <taxon>Tracheophyta</taxon>
        <taxon>Spermatophyta</taxon>
        <taxon>Magnoliopsida</taxon>
        <taxon>eudicotyledons</taxon>
        <taxon>Gunneridae</taxon>
        <taxon>Pentapetalae</taxon>
        <taxon>rosids</taxon>
        <taxon>fabids</taxon>
        <taxon>Malpighiales</taxon>
        <taxon>Salicaceae</taxon>
        <taxon>Saliceae</taxon>
        <taxon>Populus</taxon>
    </lineage>
</organism>
<dbReference type="Proteomes" id="UP000886885">
    <property type="component" value="Chromosome 1D"/>
</dbReference>
<evidence type="ECO:0008006" key="5">
    <source>
        <dbReference type="Google" id="ProtNLM"/>
    </source>
</evidence>
<reference evidence="3" key="1">
    <citation type="journal article" date="2020" name="bioRxiv">
        <title>Hybrid origin of Populus tomentosa Carr. identified through genome sequencing and phylogenomic analysis.</title>
        <authorList>
            <person name="An X."/>
            <person name="Gao K."/>
            <person name="Chen Z."/>
            <person name="Li J."/>
            <person name="Yang X."/>
            <person name="Yang X."/>
            <person name="Zhou J."/>
            <person name="Guo T."/>
            <person name="Zhao T."/>
            <person name="Huang S."/>
            <person name="Miao D."/>
            <person name="Khan W.U."/>
            <person name="Rao P."/>
            <person name="Ye M."/>
            <person name="Lei B."/>
            <person name="Liao W."/>
            <person name="Wang J."/>
            <person name="Ji L."/>
            <person name="Li Y."/>
            <person name="Guo B."/>
            <person name="Mustafa N.S."/>
            <person name="Li S."/>
            <person name="Yun Q."/>
            <person name="Keller S.R."/>
            <person name="Mao J."/>
            <person name="Zhang R."/>
            <person name="Strauss S.H."/>
        </authorList>
    </citation>
    <scope>NUCLEOTIDE SEQUENCE</scope>
    <source>
        <strain evidence="3">GM15</strain>
        <tissue evidence="3">Leaf</tissue>
    </source>
</reference>